<name>A0AAV7P480_PLEWA</name>
<keyword evidence="4" id="KW-1185">Reference proteome</keyword>
<dbReference type="Proteomes" id="UP001066276">
    <property type="component" value="Chromosome 8"/>
</dbReference>
<protein>
    <submittedName>
        <fullName evidence="3">Uncharacterized protein</fullName>
    </submittedName>
</protein>
<accession>A0AAV7P480</accession>
<dbReference type="EMBL" id="JANPWB010000012">
    <property type="protein sequence ID" value="KAJ1120493.1"/>
    <property type="molecule type" value="Genomic_DNA"/>
</dbReference>
<organism evidence="3 4">
    <name type="scientific">Pleurodeles waltl</name>
    <name type="common">Iberian ribbed newt</name>
    <dbReference type="NCBI Taxonomy" id="8319"/>
    <lineage>
        <taxon>Eukaryota</taxon>
        <taxon>Metazoa</taxon>
        <taxon>Chordata</taxon>
        <taxon>Craniata</taxon>
        <taxon>Vertebrata</taxon>
        <taxon>Euteleostomi</taxon>
        <taxon>Amphibia</taxon>
        <taxon>Batrachia</taxon>
        <taxon>Caudata</taxon>
        <taxon>Salamandroidea</taxon>
        <taxon>Salamandridae</taxon>
        <taxon>Pleurodelinae</taxon>
        <taxon>Pleurodeles</taxon>
    </lineage>
</organism>
<feature type="signal peptide" evidence="2">
    <location>
        <begin position="1"/>
        <end position="18"/>
    </location>
</feature>
<evidence type="ECO:0000313" key="3">
    <source>
        <dbReference type="EMBL" id="KAJ1120493.1"/>
    </source>
</evidence>
<reference evidence="3" key="1">
    <citation type="journal article" date="2022" name="bioRxiv">
        <title>Sequencing and chromosome-scale assembly of the giantPleurodeles waltlgenome.</title>
        <authorList>
            <person name="Brown T."/>
            <person name="Elewa A."/>
            <person name="Iarovenko S."/>
            <person name="Subramanian E."/>
            <person name="Araus A.J."/>
            <person name="Petzold A."/>
            <person name="Susuki M."/>
            <person name="Suzuki K.-i.T."/>
            <person name="Hayashi T."/>
            <person name="Toyoda A."/>
            <person name="Oliveira C."/>
            <person name="Osipova E."/>
            <person name="Leigh N.D."/>
            <person name="Simon A."/>
            <person name="Yun M.H."/>
        </authorList>
    </citation>
    <scope>NUCLEOTIDE SEQUENCE</scope>
    <source>
        <strain evidence="3">20211129_DDA</strain>
        <tissue evidence="3">Liver</tissue>
    </source>
</reference>
<comment type="caution">
    <text evidence="3">The sequence shown here is derived from an EMBL/GenBank/DDBJ whole genome shotgun (WGS) entry which is preliminary data.</text>
</comment>
<gene>
    <name evidence="3" type="ORF">NDU88_008658</name>
</gene>
<proteinExistence type="predicted"/>
<feature type="chain" id="PRO_5044000894" evidence="2">
    <location>
        <begin position="19"/>
        <end position="102"/>
    </location>
</feature>
<evidence type="ECO:0000256" key="2">
    <source>
        <dbReference type="SAM" id="SignalP"/>
    </source>
</evidence>
<evidence type="ECO:0000256" key="1">
    <source>
        <dbReference type="SAM" id="MobiDB-lite"/>
    </source>
</evidence>
<sequence>MAHKFLQLALDLARHWVAITWMGQRAPDPNPWYSDIGDWASAEELHVKQIRHDNKVMEDLEVWRVLFDKLLNPEVSAGASDNDSITDSAEDDTLGGGGGSGA</sequence>
<feature type="region of interest" description="Disordered" evidence="1">
    <location>
        <begin position="77"/>
        <end position="102"/>
    </location>
</feature>
<dbReference type="AlphaFoldDB" id="A0AAV7P480"/>
<evidence type="ECO:0000313" key="4">
    <source>
        <dbReference type="Proteomes" id="UP001066276"/>
    </source>
</evidence>
<keyword evidence="2" id="KW-0732">Signal</keyword>